<accession>A0A0N5A507</accession>
<organism evidence="1 2">
    <name type="scientific">Parastrongyloides trichosuri</name>
    <name type="common">Possum-specific nematode worm</name>
    <dbReference type="NCBI Taxonomy" id="131310"/>
    <lineage>
        <taxon>Eukaryota</taxon>
        <taxon>Metazoa</taxon>
        <taxon>Ecdysozoa</taxon>
        <taxon>Nematoda</taxon>
        <taxon>Chromadorea</taxon>
        <taxon>Rhabditida</taxon>
        <taxon>Tylenchina</taxon>
        <taxon>Panagrolaimomorpha</taxon>
        <taxon>Strongyloidoidea</taxon>
        <taxon>Strongyloididae</taxon>
        <taxon>Parastrongyloides</taxon>
    </lineage>
</organism>
<evidence type="ECO:0000313" key="2">
    <source>
        <dbReference type="WBParaSite" id="PTRK_0001679150.1"/>
    </source>
</evidence>
<keyword evidence="1" id="KW-1185">Reference proteome</keyword>
<proteinExistence type="predicted"/>
<dbReference type="AlphaFoldDB" id="A0A0N5A507"/>
<protein>
    <submittedName>
        <fullName evidence="2">Uncharacterized protein</fullName>
    </submittedName>
</protein>
<sequence>MNVHDLVNQIFLSRSNQRIDDILLCQIELLVRQGYPIYIHTLLKENDNNILSIEVFSIHLTKINEDIKALSNIFLKNALNSYLYFSQFNSWRLSKFIPSNIKCKCRISMENTLSMDIKNCVIEEKKFPLTNFNKYTINMSVRSVRGFFPNEFTSKYPVPSKFSFNSIGPDNSVAIFGNDHKLFNKKIFVIGKNLLLDELIRKKIDIVKMPKFSHLIIYLNEKNKYVKVSLIYLQTNN</sequence>
<dbReference type="Proteomes" id="UP000038045">
    <property type="component" value="Unplaced"/>
</dbReference>
<evidence type="ECO:0000313" key="1">
    <source>
        <dbReference type="Proteomes" id="UP000038045"/>
    </source>
</evidence>
<dbReference type="WBParaSite" id="PTRK_0001679150.1">
    <property type="protein sequence ID" value="PTRK_0001679150.1"/>
    <property type="gene ID" value="PTRK_0001679150"/>
</dbReference>
<reference evidence="2" key="1">
    <citation type="submission" date="2017-02" db="UniProtKB">
        <authorList>
            <consortium name="WormBaseParasite"/>
        </authorList>
    </citation>
    <scope>IDENTIFICATION</scope>
</reference>
<name>A0A0N5A507_PARTI</name>